<evidence type="ECO:0000313" key="2">
    <source>
        <dbReference type="EnsemblMetazoa" id="G29095.1:cds"/>
    </source>
</evidence>
<dbReference type="AlphaFoldDB" id="A0A8W8LP76"/>
<accession>A0A8W8LP76</accession>
<evidence type="ECO:0000313" key="3">
    <source>
        <dbReference type="Proteomes" id="UP000005408"/>
    </source>
</evidence>
<organism evidence="2 3">
    <name type="scientific">Magallana gigas</name>
    <name type="common">Pacific oyster</name>
    <name type="synonym">Crassostrea gigas</name>
    <dbReference type="NCBI Taxonomy" id="29159"/>
    <lineage>
        <taxon>Eukaryota</taxon>
        <taxon>Metazoa</taxon>
        <taxon>Spiralia</taxon>
        <taxon>Lophotrochozoa</taxon>
        <taxon>Mollusca</taxon>
        <taxon>Bivalvia</taxon>
        <taxon>Autobranchia</taxon>
        <taxon>Pteriomorphia</taxon>
        <taxon>Ostreida</taxon>
        <taxon>Ostreoidea</taxon>
        <taxon>Ostreidae</taxon>
        <taxon>Magallana</taxon>
    </lineage>
</organism>
<protein>
    <recommendedName>
        <fullName evidence="4">Fibronectin type-III domain-containing protein</fullName>
    </recommendedName>
</protein>
<sequence>MNDHSQRNKTQVQSTEGAHLSWEPPQNTAGKITEYSVYLAVRNAAAHVDQKPGAPAQPAFTTPPNQPSSLGLLPAMRRDTVPPHKSDAQSPAAQKVAVKRTVGGDG</sequence>
<dbReference type="Gene3D" id="2.60.40.10">
    <property type="entry name" value="Immunoglobulins"/>
    <property type="match status" value="1"/>
</dbReference>
<dbReference type="EnsemblMetazoa" id="G29095.1">
    <property type="protein sequence ID" value="G29095.1:cds"/>
    <property type="gene ID" value="G29095"/>
</dbReference>
<feature type="compositionally biased region" description="Polar residues" evidence="1">
    <location>
        <begin position="59"/>
        <end position="69"/>
    </location>
</feature>
<evidence type="ECO:0008006" key="4">
    <source>
        <dbReference type="Google" id="ProtNLM"/>
    </source>
</evidence>
<keyword evidence="3" id="KW-1185">Reference proteome</keyword>
<dbReference type="Proteomes" id="UP000005408">
    <property type="component" value="Unassembled WGS sequence"/>
</dbReference>
<dbReference type="InterPro" id="IPR013783">
    <property type="entry name" value="Ig-like_fold"/>
</dbReference>
<reference evidence="2" key="1">
    <citation type="submission" date="2022-08" db="UniProtKB">
        <authorList>
            <consortium name="EnsemblMetazoa"/>
        </authorList>
    </citation>
    <scope>IDENTIFICATION</scope>
    <source>
        <strain evidence="2">05x7-T-G4-1.051#20</strain>
    </source>
</reference>
<evidence type="ECO:0000256" key="1">
    <source>
        <dbReference type="SAM" id="MobiDB-lite"/>
    </source>
</evidence>
<feature type="region of interest" description="Disordered" evidence="1">
    <location>
        <begin position="47"/>
        <end position="106"/>
    </location>
</feature>
<proteinExistence type="predicted"/>
<feature type="region of interest" description="Disordered" evidence="1">
    <location>
        <begin position="1"/>
        <end position="29"/>
    </location>
</feature>
<feature type="compositionally biased region" description="Basic and acidic residues" evidence="1">
    <location>
        <begin position="76"/>
        <end position="87"/>
    </location>
</feature>
<dbReference type="SUPFAM" id="SSF49265">
    <property type="entry name" value="Fibronectin type III"/>
    <property type="match status" value="1"/>
</dbReference>
<dbReference type="InterPro" id="IPR036116">
    <property type="entry name" value="FN3_sf"/>
</dbReference>
<name>A0A8W8LP76_MAGGI</name>